<protein>
    <submittedName>
        <fullName evidence="4">TetR family transcriptional regulator</fullName>
    </submittedName>
</protein>
<dbReference type="InterPro" id="IPR009057">
    <property type="entry name" value="Homeodomain-like_sf"/>
</dbReference>
<dbReference type="Proteomes" id="UP000428260">
    <property type="component" value="Chromosome"/>
</dbReference>
<gene>
    <name evidence="4" type="ORF">GM418_22980</name>
</gene>
<evidence type="ECO:0000256" key="2">
    <source>
        <dbReference type="PROSITE-ProRule" id="PRU00335"/>
    </source>
</evidence>
<dbReference type="PANTHER" id="PTHR30328:SF54">
    <property type="entry name" value="HTH-TYPE TRANSCRIPTIONAL REPRESSOR SCO4008"/>
    <property type="match status" value="1"/>
</dbReference>
<dbReference type="InterPro" id="IPR050109">
    <property type="entry name" value="HTH-type_TetR-like_transc_reg"/>
</dbReference>
<dbReference type="Pfam" id="PF00440">
    <property type="entry name" value="TetR_N"/>
    <property type="match status" value="1"/>
</dbReference>
<dbReference type="PRINTS" id="PR00455">
    <property type="entry name" value="HTHTETR"/>
</dbReference>
<keyword evidence="1 2" id="KW-0238">DNA-binding</keyword>
<dbReference type="KEGG" id="mcos:GM418_22980"/>
<name>A0A6I6JZ46_9BACT</name>
<evidence type="ECO:0000313" key="4">
    <source>
        <dbReference type="EMBL" id="QGY46420.1"/>
    </source>
</evidence>
<dbReference type="InterPro" id="IPR001647">
    <property type="entry name" value="HTH_TetR"/>
</dbReference>
<feature type="domain" description="HTH tetR-type" evidence="3">
    <location>
        <begin position="4"/>
        <end position="64"/>
    </location>
</feature>
<dbReference type="PROSITE" id="PS50977">
    <property type="entry name" value="HTH_TETR_2"/>
    <property type="match status" value="1"/>
</dbReference>
<dbReference type="InterPro" id="IPR036271">
    <property type="entry name" value="Tet_transcr_reg_TetR-rel_C_sf"/>
</dbReference>
<dbReference type="PANTHER" id="PTHR30328">
    <property type="entry name" value="TRANSCRIPTIONAL REPRESSOR"/>
    <property type="match status" value="1"/>
</dbReference>
<dbReference type="SUPFAM" id="SSF46689">
    <property type="entry name" value="Homeodomain-like"/>
    <property type="match status" value="1"/>
</dbReference>
<accession>A0A6I6JZ46</accession>
<evidence type="ECO:0000256" key="1">
    <source>
        <dbReference type="ARBA" id="ARBA00023125"/>
    </source>
</evidence>
<reference evidence="4 5" key="1">
    <citation type="submission" date="2019-11" db="EMBL/GenBank/DDBJ databases">
        <authorList>
            <person name="Zheng R.K."/>
            <person name="Sun C.M."/>
        </authorList>
    </citation>
    <scope>NUCLEOTIDE SEQUENCE [LARGE SCALE GENOMIC DNA]</scope>
    <source>
        <strain evidence="4 5">WC007</strain>
    </source>
</reference>
<evidence type="ECO:0000259" key="3">
    <source>
        <dbReference type="PROSITE" id="PS50977"/>
    </source>
</evidence>
<dbReference type="RefSeq" id="WP_158869554.1">
    <property type="nucleotide sequence ID" value="NZ_CP046401.1"/>
</dbReference>
<dbReference type="GO" id="GO:0003677">
    <property type="term" value="F:DNA binding"/>
    <property type="evidence" value="ECO:0007669"/>
    <property type="project" value="UniProtKB-UniRule"/>
</dbReference>
<evidence type="ECO:0000313" key="5">
    <source>
        <dbReference type="Proteomes" id="UP000428260"/>
    </source>
</evidence>
<dbReference type="AlphaFoldDB" id="A0A6I6JZ46"/>
<keyword evidence="5" id="KW-1185">Reference proteome</keyword>
<dbReference type="Gene3D" id="1.10.10.60">
    <property type="entry name" value="Homeodomain-like"/>
    <property type="match status" value="1"/>
</dbReference>
<sequence length="191" mass="22361">MDITNTREHIIKVAMHIFSKFGFQKTTVDEIAKAAHKAKGSVYYYFRNKEELFQSVVEKEFSTLQRELIRAVEEGETGKMKLTNYITTRMKVLGELSNMYEALKNEYLNYLGFVERIREKYDNEEVTLVKSILVQGMKNGEFEQSDEVQTAFVIVRALKGFEVPIMVSKHLEIEEKLEFMINILLRGIEKR</sequence>
<feature type="DNA-binding region" description="H-T-H motif" evidence="2">
    <location>
        <begin position="27"/>
        <end position="46"/>
    </location>
</feature>
<dbReference type="Gene3D" id="1.10.357.10">
    <property type="entry name" value="Tetracycline Repressor, domain 2"/>
    <property type="match status" value="1"/>
</dbReference>
<proteinExistence type="predicted"/>
<organism evidence="4 5">
    <name type="scientific">Maribellus comscasis</name>
    <dbReference type="NCBI Taxonomy" id="2681766"/>
    <lineage>
        <taxon>Bacteria</taxon>
        <taxon>Pseudomonadati</taxon>
        <taxon>Bacteroidota</taxon>
        <taxon>Bacteroidia</taxon>
        <taxon>Marinilabiliales</taxon>
        <taxon>Prolixibacteraceae</taxon>
        <taxon>Maribellus</taxon>
    </lineage>
</organism>
<dbReference type="EMBL" id="CP046401">
    <property type="protein sequence ID" value="QGY46420.1"/>
    <property type="molecule type" value="Genomic_DNA"/>
</dbReference>
<dbReference type="SUPFAM" id="SSF48498">
    <property type="entry name" value="Tetracyclin repressor-like, C-terminal domain"/>
    <property type="match status" value="1"/>
</dbReference>